<comment type="caution">
    <text evidence="1">The sequence shown here is derived from an EMBL/GenBank/DDBJ whole genome shotgun (WGS) entry which is preliminary data.</text>
</comment>
<dbReference type="EMBL" id="NBNE01001065">
    <property type="protein sequence ID" value="OWZ15727.1"/>
    <property type="molecule type" value="Genomic_DNA"/>
</dbReference>
<protein>
    <submittedName>
        <fullName evidence="1">Uncharacterized protein</fullName>
    </submittedName>
</protein>
<sequence>MQWMLQNKRALVTDHFANYFLYDDHGVADKDSIKYSLSSASANPPIDFDRIIARDFLSWIFSMRKGTAISFFLFRKMLPIDLGSGNLRERISDLNFLIFKIE</sequence>
<name>A0A225WFD3_9STRA</name>
<dbReference type="Proteomes" id="UP000198211">
    <property type="component" value="Unassembled WGS sequence"/>
</dbReference>
<proteinExistence type="predicted"/>
<reference evidence="2" key="1">
    <citation type="submission" date="2017-03" db="EMBL/GenBank/DDBJ databases">
        <title>Phytopthora megakarya and P. palmivora, two closely related causual agents of cacao black pod achieved similar genome size and gene model numbers by different mechanisms.</title>
        <authorList>
            <person name="Ali S."/>
            <person name="Shao J."/>
            <person name="Larry D.J."/>
            <person name="Kronmiller B."/>
            <person name="Shen D."/>
            <person name="Strem M.D."/>
            <person name="Melnick R.L."/>
            <person name="Guiltinan M.J."/>
            <person name="Tyler B.M."/>
            <person name="Meinhardt L.W."/>
            <person name="Bailey B.A."/>
        </authorList>
    </citation>
    <scope>NUCLEOTIDE SEQUENCE [LARGE SCALE GENOMIC DNA]</scope>
    <source>
        <strain evidence="2">zdho120</strain>
    </source>
</reference>
<organism evidence="1 2">
    <name type="scientific">Phytophthora megakarya</name>
    <dbReference type="NCBI Taxonomy" id="4795"/>
    <lineage>
        <taxon>Eukaryota</taxon>
        <taxon>Sar</taxon>
        <taxon>Stramenopiles</taxon>
        <taxon>Oomycota</taxon>
        <taxon>Peronosporomycetes</taxon>
        <taxon>Peronosporales</taxon>
        <taxon>Peronosporaceae</taxon>
        <taxon>Phytophthora</taxon>
    </lineage>
</organism>
<keyword evidence="2" id="KW-1185">Reference proteome</keyword>
<gene>
    <name evidence="1" type="ORF">PHMEG_00010574</name>
</gene>
<dbReference type="OrthoDB" id="182077at2759"/>
<evidence type="ECO:0000313" key="1">
    <source>
        <dbReference type="EMBL" id="OWZ15727.1"/>
    </source>
</evidence>
<accession>A0A225WFD3</accession>
<dbReference type="AlphaFoldDB" id="A0A225WFD3"/>
<evidence type="ECO:0000313" key="2">
    <source>
        <dbReference type="Proteomes" id="UP000198211"/>
    </source>
</evidence>